<evidence type="ECO:0000256" key="2">
    <source>
        <dbReference type="ARBA" id="ARBA00022448"/>
    </source>
</evidence>
<evidence type="ECO:0000313" key="12">
    <source>
        <dbReference type="Proteomes" id="UP000480929"/>
    </source>
</evidence>
<evidence type="ECO:0000313" key="10">
    <source>
        <dbReference type="EMBL" id="MSC33099.1"/>
    </source>
</evidence>
<evidence type="ECO:0000313" key="9">
    <source>
        <dbReference type="EMBL" id="MSA89421.1"/>
    </source>
</evidence>
<dbReference type="Gene3D" id="3.40.35.10">
    <property type="entry name" value="Phosphotransferase system, sorbose subfamily IIB component"/>
    <property type="match status" value="1"/>
</dbReference>
<dbReference type="RefSeq" id="WP_040451825.1">
    <property type="nucleotide sequence ID" value="NZ_AP031450.1"/>
</dbReference>
<dbReference type="GO" id="GO:0009401">
    <property type="term" value="P:phosphoenolpyruvate-dependent sugar phosphotransferase system"/>
    <property type="evidence" value="ECO:0007669"/>
    <property type="project" value="UniProtKB-KW"/>
</dbReference>
<protein>
    <submittedName>
        <fullName evidence="9">PTS mannose/fructose/sorbose transporter subunit IIB</fullName>
    </submittedName>
</protein>
<keyword evidence="2" id="KW-0813">Transport</keyword>
<dbReference type="OrthoDB" id="9788818at2"/>
<evidence type="ECO:0000259" key="8">
    <source>
        <dbReference type="PROSITE" id="PS51101"/>
    </source>
</evidence>
<dbReference type="Proteomes" id="UP000433575">
    <property type="component" value="Unassembled WGS sequence"/>
</dbReference>
<dbReference type="GeneID" id="42457092"/>
<dbReference type="AlphaFoldDB" id="A0A6N7S6B6"/>
<evidence type="ECO:0000256" key="5">
    <source>
        <dbReference type="ARBA" id="ARBA00022679"/>
    </source>
</evidence>
<evidence type="ECO:0000313" key="11">
    <source>
        <dbReference type="Proteomes" id="UP000433575"/>
    </source>
</evidence>
<evidence type="ECO:0000256" key="3">
    <source>
        <dbReference type="ARBA" id="ARBA00022490"/>
    </source>
</evidence>
<evidence type="ECO:0000256" key="4">
    <source>
        <dbReference type="ARBA" id="ARBA00022597"/>
    </source>
</evidence>
<keyword evidence="12" id="KW-1185">Reference proteome</keyword>
<keyword evidence="6" id="KW-0598">Phosphotransferase system</keyword>
<dbReference type="EMBL" id="WKPJ01000010">
    <property type="protein sequence ID" value="MSA89421.1"/>
    <property type="molecule type" value="Genomic_DNA"/>
</dbReference>
<dbReference type="InterPro" id="IPR036667">
    <property type="entry name" value="PTS_IIB_sorbose-sp_sf"/>
</dbReference>
<dbReference type="Pfam" id="PF03830">
    <property type="entry name" value="PTSIIB_sorb"/>
    <property type="match status" value="1"/>
</dbReference>
<accession>A0A6N7S6B6</accession>
<comment type="caution">
    <text evidence="9">The sequence shown here is derived from an EMBL/GenBank/DDBJ whole genome shotgun (WGS) entry which is preliminary data.</text>
</comment>
<keyword evidence="5" id="KW-0808">Transferase</keyword>
<keyword evidence="4" id="KW-0762">Sugar transport</keyword>
<evidence type="ECO:0000256" key="1">
    <source>
        <dbReference type="ARBA" id="ARBA00004496"/>
    </source>
</evidence>
<evidence type="ECO:0000256" key="7">
    <source>
        <dbReference type="ARBA" id="ARBA00022777"/>
    </source>
</evidence>
<feature type="domain" description="PTS EIIB type-4" evidence="8">
    <location>
        <begin position="1"/>
        <end position="168"/>
    </location>
</feature>
<dbReference type="PROSITE" id="PS51101">
    <property type="entry name" value="PTS_EIIB_TYPE_4"/>
    <property type="match status" value="1"/>
</dbReference>
<dbReference type="EMBL" id="WKPI01000011">
    <property type="protein sequence ID" value="MSC33099.1"/>
    <property type="molecule type" value="Genomic_DNA"/>
</dbReference>
<name>A0A6N7S6B6_9FIRM</name>
<dbReference type="SUPFAM" id="SSF52728">
    <property type="entry name" value="PTS IIb component"/>
    <property type="match status" value="1"/>
</dbReference>
<comment type="subcellular location">
    <subcellularLocation>
        <location evidence="1">Cytoplasm</location>
    </subcellularLocation>
</comment>
<evidence type="ECO:0000256" key="6">
    <source>
        <dbReference type="ARBA" id="ARBA00022683"/>
    </source>
</evidence>
<reference evidence="11 12" key="1">
    <citation type="journal article" date="2019" name="Nat. Med.">
        <title>A library of human gut bacterial isolates paired with longitudinal multiomics data enables mechanistic microbiome research.</title>
        <authorList>
            <person name="Poyet M."/>
            <person name="Groussin M."/>
            <person name="Gibbons S.M."/>
            <person name="Avila-Pacheco J."/>
            <person name="Jiang X."/>
            <person name="Kearney S.M."/>
            <person name="Perrotta A.R."/>
            <person name="Berdy B."/>
            <person name="Zhao S."/>
            <person name="Lieberman T.D."/>
            <person name="Swanson P.K."/>
            <person name="Smith M."/>
            <person name="Roesemann S."/>
            <person name="Alexander J.E."/>
            <person name="Rich S.A."/>
            <person name="Livny J."/>
            <person name="Vlamakis H."/>
            <person name="Clish C."/>
            <person name="Bullock K."/>
            <person name="Deik A."/>
            <person name="Scott J."/>
            <person name="Pierce K.A."/>
            <person name="Xavier R.J."/>
            <person name="Alm E.J."/>
        </authorList>
    </citation>
    <scope>NUCLEOTIDE SEQUENCE [LARGE SCALE GENOMIC DNA]</scope>
    <source>
        <strain evidence="9 11">BIOML-A4</strain>
        <strain evidence="10 12">BIOML-A5</strain>
    </source>
</reference>
<dbReference type="GO" id="GO:0008982">
    <property type="term" value="F:protein-N(PI)-phosphohistidine-sugar phosphotransferase activity"/>
    <property type="evidence" value="ECO:0007669"/>
    <property type="project" value="InterPro"/>
</dbReference>
<dbReference type="Proteomes" id="UP000480929">
    <property type="component" value="Unassembled WGS sequence"/>
</dbReference>
<keyword evidence="7" id="KW-0418">Kinase</keyword>
<keyword evidence="3" id="KW-0963">Cytoplasm</keyword>
<organism evidence="9 11">
    <name type="scientific">Holdemania massiliensis</name>
    <dbReference type="NCBI Taxonomy" id="1468449"/>
    <lineage>
        <taxon>Bacteria</taxon>
        <taxon>Bacillati</taxon>
        <taxon>Bacillota</taxon>
        <taxon>Erysipelotrichia</taxon>
        <taxon>Erysipelotrichales</taxon>
        <taxon>Erysipelotrichaceae</taxon>
        <taxon>Holdemania</taxon>
    </lineage>
</organism>
<sequence>MIVQLRIDDRLIHGQVALVWSKELGTPGILVANDQAAVNNTVKMTLKMACPPGIKLIVKGVDDAVGVIQDPRAEKMRIFALTRNVKDALKLVKACQEKICEVNLANAGKFDSDMGEKINFPGNRVSLTPSELEAARELAAIMGDRFFSQLIPTTSKVTVTEMLQSLKK</sequence>
<dbReference type="GO" id="GO:0005737">
    <property type="term" value="C:cytoplasm"/>
    <property type="evidence" value="ECO:0007669"/>
    <property type="project" value="UniProtKB-SubCell"/>
</dbReference>
<proteinExistence type="predicted"/>
<dbReference type="GO" id="GO:0016301">
    <property type="term" value="F:kinase activity"/>
    <property type="evidence" value="ECO:0007669"/>
    <property type="project" value="UniProtKB-KW"/>
</dbReference>
<dbReference type="InterPro" id="IPR004720">
    <property type="entry name" value="PTS_IIB_sorbose-sp"/>
</dbReference>
<gene>
    <name evidence="10" type="ORF">GKD88_08185</name>
    <name evidence="9" type="ORF">GKE08_08780</name>
</gene>